<sequence>MSGISRETVAHLAQLARIDLTPEELDRFCGDLDLILKSTAMVQEAAGDDVPPTSHPMPLTNVFREDEVSGVLTQDQALGGAPDAEDGQFKVPSILEAE</sequence>
<gene>
    <name evidence="1 3" type="primary">gatC</name>
    <name evidence="3" type="ORF">QDX21_05515</name>
</gene>
<evidence type="ECO:0000313" key="3">
    <source>
        <dbReference type="EMBL" id="WGH94247.1"/>
    </source>
</evidence>
<dbReference type="HAMAP" id="MF_00122">
    <property type="entry name" value="GatC"/>
    <property type="match status" value="1"/>
</dbReference>
<comment type="similarity">
    <text evidence="1">Belongs to the GatC family.</text>
</comment>
<keyword evidence="1" id="KW-0067">ATP-binding</keyword>
<name>A0AAJ6ALF6_9MICC</name>
<dbReference type="GO" id="GO:0070681">
    <property type="term" value="P:glutaminyl-tRNAGln biosynthesis via transamidation"/>
    <property type="evidence" value="ECO:0007669"/>
    <property type="project" value="TreeGrafter"/>
</dbReference>
<comment type="catalytic activity">
    <reaction evidence="1">
        <text>L-aspartyl-tRNA(Asn) + L-glutamine + ATP + H2O = L-asparaginyl-tRNA(Asn) + L-glutamate + ADP + phosphate + 2 H(+)</text>
        <dbReference type="Rhea" id="RHEA:14513"/>
        <dbReference type="Rhea" id="RHEA-COMP:9674"/>
        <dbReference type="Rhea" id="RHEA-COMP:9677"/>
        <dbReference type="ChEBI" id="CHEBI:15377"/>
        <dbReference type="ChEBI" id="CHEBI:15378"/>
        <dbReference type="ChEBI" id="CHEBI:29985"/>
        <dbReference type="ChEBI" id="CHEBI:30616"/>
        <dbReference type="ChEBI" id="CHEBI:43474"/>
        <dbReference type="ChEBI" id="CHEBI:58359"/>
        <dbReference type="ChEBI" id="CHEBI:78515"/>
        <dbReference type="ChEBI" id="CHEBI:78516"/>
        <dbReference type="ChEBI" id="CHEBI:456216"/>
    </reaction>
</comment>
<keyword evidence="4" id="KW-1185">Reference proteome</keyword>
<dbReference type="InterPro" id="IPR003837">
    <property type="entry name" value="GatC"/>
</dbReference>
<comment type="catalytic activity">
    <reaction evidence="1">
        <text>L-glutamyl-tRNA(Gln) + L-glutamine + ATP + H2O = L-glutaminyl-tRNA(Gln) + L-glutamate + ADP + phosphate + H(+)</text>
        <dbReference type="Rhea" id="RHEA:17521"/>
        <dbReference type="Rhea" id="RHEA-COMP:9681"/>
        <dbReference type="Rhea" id="RHEA-COMP:9684"/>
        <dbReference type="ChEBI" id="CHEBI:15377"/>
        <dbReference type="ChEBI" id="CHEBI:15378"/>
        <dbReference type="ChEBI" id="CHEBI:29985"/>
        <dbReference type="ChEBI" id="CHEBI:30616"/>
        <dbReference type="ChEBI" id="CHEBI:43474"/>
        <dbReference type="ChEBI" id="CHEBI:58359"/>
        <dbReference type="ChEBI" id="CHEBI:78520"/>
        <dbReference type="ChEBI" id="CHEBI:78521"/>
        <dbReference type="ChEBI" id="CHEBI:456216"/>
    </reaction>
</comment>
<dbReference type="GO" id="GO:0006450">
    <property type="term" value="P:regulation of translational fidelity"/>
    <property type="evidence" value="ECO:0007669"/>
    <property type="project" value="InterPro"/>
</dbReference>
<dbReference type="AlphaFoldDB" id="A0AAJ6ALF6"/>
<dbReference type="GO" id="GO:0050567">
    <property type="term" value="F:glutaminyl-tRNA synthase (glutamine-hydrolyzing) activity"/>
    <property type="evidence" value="ECO:0007669"/>
    <property type="project" value="UniProtKB-UniRule"/>
</dbReference>
<accession>A0AAJ6ALF6</accession>
<dbReference type="GO" id="GO:0006412">
    <property type="term" value="P:translation"/>
    <property type="evidence" value="ECO:0007669"/>
    <property type="project" value="UniProtKB-UniRule"/>
</dbReference>
<reference evidence="3 4" key="1">
    <citation type="submission" date="2023-03" db="EMBL/GenBank/DDBJ databases">
        <title>Complete genome sequences of several Auritidibacter ignavus strains isolated from ear infections.</title>
        <authorList>
            <person name="Baehr T."/>
            <person name="Baumhoegger A.M."/>
        </authorList>
    </citation>
    <scope>NUCLEOTIDE SEQUENCE [LARGE SCALE GENOMIC DNA]</scope>
    <source>
        <strain evidence="3 4">BABAE-6</strain>
    </source>
</reference>
<evidence type="ECO:0000256" key="2">
    <source>
        <dbReference type="SAM" id="MobiDB-lite"/>
    </source>
</evidence>
<proteinExistence type="inferred from homology"/>
<organism evidence="3 4">
    <name type="scientific">Auritidibacter ignavus</name>
    <dbReference type="NCBI Taxonomy" id="678932"/>
    <lineage>
        <taxon>Bacteria</taxon>
        <taxon>Bacillati</taxon>
        <taxon>Actinomycetota</taxon>
        <taxon>Actinomycetes</taxon>
        <taxon>Micrococcales</taxon>
        <taxon>Micrococcaceae</taxon>
        <taxon>Auritidibacter</taxon>
    </lineage>
</organism>
<dbReference type="EC" id="6.3.5.-" evidence="1"/>
<evidence type="ECO:0000313" key="4">
    <source>
        <dbReference type="Proteomes" id="UP001224674"/>
    </source>
</evidence>
<dbReference type="Proteomes" id="UP001224674">
    <property type="component" value="Chromosome"/>
</dbReference>
<keyword evidence="1" id="KW-0648">Protein biosynthesis</keyword>
<dbReference type="InterPro" id="IPR036113">
    <property type="entry name" value="Asp/Glu-ADT_sf_sub_c"/>
</dbReference>
<evidence type="ECO:0000256" key="1">
    <source>
        <dbReference type="HAMAP-Rule" id="MF_00122"/>
    </source>
</evidence>
<comment type="subunit">
    <text evidence="1">Heterotrimer of A, B and C subunits.</text>
</comment>
<dbReference type="Pfam" id="PF02686">
    <property type="entry name" value="GatC"/>
    <property type="match status" value="1"/>
</dbReference>
<dbReference type="SUPFAM" id="SSF141000">
    <property type="entry name" value="Glu-tRNAGln amidotransferase C subunit"/>
    <property type="match status" value="1"/>
</dbReference>
<dbReference type="RefSeq" id="WP_110098778.1">
    <property type="nucleotide sequence ID" value="NZ_CP122561.1"/>
</dbReference>
<dbReference type="EMBL" id="CP122566">
    <property type="protein sequence ID" value="WGH94247.1"/>
    <property type="molecule type" value="Genomic_DNA"/>
</dbReference>
<feature type="region of interest" description="Disordered" evidence="2">
    <location>
        <begin position="77"/>
        <end position="98"/>
    </location>
</feature>
<dbReference type="NCBIfam" id="TIGR00135">
    <property type="entry name" value="gatC"/>
    <property type="match status" value="1"/>
</dbReference>
<dbReference type="GO" id="GO:0005524">
    <property type="term" value="F:ATP binding"/>
    <property type="evidence" value="ECO:0007669"/>
    <property type="project" value="UniProtKB-KW"/>
</dbReference>
<keyword evidence="1" id="KW-0547">Nucleotide-binding</keyword>
<comment type="function">
    <text evidence="1">Allows the formation of correctly charged Asn-tRNA(Asn) or Gln-tRNA(Gln) through the transamidation of misacylated Asp-tRNA(Asn) or Glu-tRNA(Gln) in organisms which lack either or both of asparaginyl-tRNA or glutaminyl-tRNA synthetases. The reaction takes place in the presence of glutamine and ATP through an activated phospho-Asp-tRNA(Asn) or phospho-Glu-tRNA(Gln).</text>
</comment>
<dbReference type="PANTHER" id="PTHR15004">
    <property type="entry name" value="GLUTAMYL-TRNA(GLN) AMIDOTRANSFERASE SUBUNIT C, MITOCHONDRIAL"/>
    <property type="match status" value="1"/>
</dbReference>
<keyword evidence="1" id="KW-0436">Ligase</keyword>
<dbReference type="PANTHER" id="PTHR15004:SF0">
    <property type="entry name" value="GLUTAMYL-TRNA(GLN) AMIDOTRANSFERASE SUBUNIT C, MITOCHONDRIAL"/>
    <property type="match status" value="1"/>
</dbReference>
<dbReference type="Gene3D" id="1.10.20.60">
    <property type="entry name" value="Glu-tRNAGln amidotransferase C subunit, N-terminal domain"/>
    <property type="match status" value="1"/>
</dbReference>
<protein>
    <recommendedName>
        <fullName evidence="1">Aspartyl/glutamyl-tRNA(Asn/Gln) amidotransferase subunit C</fullName>
        <shortName evidence="1">Asp/Glu-ADT subunit C</shortName>
        <ecNumber evidence="1">6.3.5.-</ecNumber>
    </recommendedName>
</protein>